<evidence type="ECO:0000256" key="2">
    <source>
        <dbReference type="ARBA" id="ARBA00004760"/>
    </source>
</evidence>
<comment type="caution">
    <text evidence="15">The sequence shown here is derived from an EMBL/GenBank/DDBJ whole genome shotgun (WGS) entry which is preliminary data.</text>
</comment>
<protein>
    <recommendedName>
        <fullName evidence="10">3-dehydrosphinganine reductase</fullName>
        <ecNumber evidence="10">1.1.1.102</ecNumber>
    </recommendedName>
</protein>
<keyword evidence="13" id="KW-1133">Transmembrane helix</keyword>
<evidence type="ECO:0000256" key="12">
    <source>
        <dbReference type="ARBA" id="ARBA00048930"/>
    </source>
</evidence>
<dbReference type="Gene3D" id="3.40.50.720">
    <property type="entry name" value="NAD(P)-binding Rossmann-like Domain"/>
    <property type="match status" value="1"/>
</dbReference>
<dbReference type="InterPro" id="IPR036291">
    <property type="entry name" value="NAD(P)-bd_dom_sf"/>
</dbReference>
<evidence type="ECO:0000256" key="4">
    <source>
        <dbReference type="ARBA" id="ARBA00006484"/>
    </source>
</evidence>
<dbReference type="GO" id="GO:0005789">
    <property type="term" value="C:endoplasmic reticulum membrane"/>
    <property type="evidence" value="ECO:0007669"/>
    <property type="project" value="TreeGrafter"/>
</dbReference>
<dbReference type="STRING" id="6573.A0A210PE56"/>
<feature type="transmembrane region" description="Helical" evidence="13">
    <location>
        <begin position="6"/>
        <end position="23"/>
    </location>
</feature>
<accession>A0A210PE56</accession>
<keyword evidence="13" id="KW-0472">Membrane</keyword>
<evidence type="ECO:0000256" key="10">
    <source>
        <dbReference type="ARBA" id="ARBA00026112"/>
    </source>
</evidence>
<comment type="function">
    <text evidence="11">Catalyzes the reduction of 3'-oxosphinganine (3-ketodihydrosphingosine/KDS) to sphinganine (dihydrosphingosine/DHS), the second step of de novo sphingolipid biosynthesis.</text>
</comment>
<organism evidence="15 16">
    <name type="scientific">Mizuhopecten yessoensis</name>
    <name type="common">Japanese scallop</name>
    <name type="synonym">Patinopecten yessoensis</name>
    <dbReference type="NCBI Taxonomy" id="6573"/>
    <lineage>
        <taxon>Eukaryota</taxon>
        <taxon>Metazoa</taxon>
        <taxon>Spiralia</taxon>
        <taxon>Lophotrochozoa</taxon>
        <taxon>Mollusca</taxon>
        <taxon>Bivalvia</taxon>
        <taxon>Autobranchia</taxon>
        <taxon>Pteriomorphia</taxon>
        <taxon>Pectinida</taxon>
        <taxon>Pectinoidea</taxon>
        <taxon>Pectinidae</taxon>
        <taxon>Mizuhopecten</taxon>
    </lineage>
</organism>
<dbReference type="CDD" id="cd08939">
    <property type="entry name" value="KDSR-like_SDR_c"/>
    <property type="match status" value="1"/>
</dbReference>
<comment type="catalytic activity">
    <reaction evidence="12">
        <text>sphinganine + NADP(+) = 3-oxosphinganine + NADPH + H(+)</text>
        <dbReference type="Rhea" id="RHEA:22640"/>
        <dbReference type="ChEBI" id="CHEBI:15378"/>
        <dbReference type="ChEBI" id="CHEBI:57783"/>
        <dbReference type="ChEBI" id="CHEBI:57817"/>
        <dbReference type="ChEBI" id="CHEBI:58299"/>
        <dbReference type="ChEBI" id="CHEBI:58349"/>
        <dbReference type="EC" id="1.1.1.102"/>
    </reaction>
    <physiologicalReaction direction="right-to-left" evidence="12">
        <dbReference type="Rhea" id="RHEA:22642"/>
    </physiologicalReaction>
</comment>
<dbReference type="InterPro" id="IPR057326">
    <property type="entry name" value="KR_dom"/>
</dbReference>
<keyword evidence="9" id="KW-0443">Lipid metabolism</keyword>
<dbReference type="GO" id="GO:0047560">
    <property type="term" value="F:3-dehydrosphinganine reductase activity"/>
    <property type="evidence" value="ECO:0007669"/>
    <property type="project" value="UniProtKB-EC"/>
</dbReference>
<dbReference type="SMART" id="SM00822">
    <property type="entry name" value="PKS_KR"/>
    <property type="match status" value="1"/>
</dbReference>
<evidence type="ECO:0000256" key="8">
    <source>
        <dbReference type="ARBA" id="ARBA00023002"/>
    </source>
</evidence>
<dbReference type="Proteomes" id="UP000242188">
    <property type="component" value="Unassembled WGS sequence"/>
</dbReference>
<comment type="pathway">
    <text evidence="2">Lipid metabolism; sphingolipid metabolism.</text>
</comment>
<evidence type="ECO:0000256" key="3">
    <source>
        <dbReference type="ARBA" id="ARBA00004991"/>
    </source>
</evidence>
<gene>
    <name evidence="15" type="ORF">KP79_PYT14162</name>
</gene>
<keyword evidence="8" id="KW-0560">Oxidoreductase</keyword>
<sequence length="332" mass="36093">MEYCTITFLFIVSVLILTFIWNIRVPKKMKLDGAHVLITGGSSGIGKEIAKLVISRGAKVTIMARNQQRLAEAKEEIEKCRRAGCTEAVVCVVADVAKDAQLVEKGVHEAESLNGPVHMLVNCAGFSISRTFDDLKPDDFKRQMDVNYLGTVYATKAVMPSMKTLGCGRIVFLSSQAGQIGMFGYTGYSPAKFALTGLAQALQMEVKPYNIYVTLSFPPDTETPGYAAELEGKPKETVLISETSGIFQPDVVAKTIIEDSLSGRFQSWVGSDGFMLACMTCGMSPVTSVVDAISQIGTASIFRLVSLFYLTHFDGIVSKCKKARDAEEKKTS</sequence>
<evidence type="ECO:0000256" key="7">
    <source>
        <dbReference type="ARBA" id="ARBA00022919"/>
    </source>
</evidence>
<dbReference type="InterPro" id="IPR045022">
    <property type="entry name" value="KDSR-like"/>
</dbReference>
<dbReference type="PANTHER" id="PTHR43550">
    <property type="entry name" value="3-KETODIHYDROSPHINGOSINE REDUCTASE"/>
    <property type="match status" value="1"/>
</dbReference>
<comment type="pathway">
    <text evidence="3">Sphingolipid metabolism.</text>
</comment>
<evidence type="ECO:0000256" key="6">
    <source>
        <dbReference type="ARBA" id="ARBA00022857"/>
    </source>
</evidence>
<dbReference type="OrthoDB" id="37659at2759"/>
<dbReference type="PANTHER" id="PTHR43550:SF3">
    <property type="entry name" value="3-KETODIHYDROSPHINGOSINE REDUCTASE"/>
    <property type="match status" value="1"/>
</dbReference>
<evidence type="ECO:0000313" key="16">
    <source>
        <dbReference type="Proteomes" id="UP000242188"/>
    </source>
</evidence>
<keyword evidence="5" id="KW-0256">Endoplasmic reticulum</keyword>
<dbReference type="SUPFAM" id="SSF51735">
    <property type="entry name" value="NAD(P)-binding Rossmann-fold domains"/>
    <property type="match status" value="1"/>
</dbReference>
<comment type="subcellular location">
    <subcellularLocation>
        <location evidence="1">Endoplasmic reticulum</location>
    </subcellularLocation>
</comment>
<dbReference type="PRINTS" id="PR00081">
    <property type="entry name" value="GDHRDH"/>
</dbReference>
<comment type="similarity">
    <text evidence="4">Belongs to the short-chain dehydrogenases/reductases (SDR) family.</text>
</comment>
<evidence type="ECO:0000256" key="13">
    <source>
        <dbReference type="SAM" id="Phobius"/>
    </source>
</evidence>
<keyword evidence="16" id="KW-1185">Reference proteome</keyword>
<evidence type="ECO:0000259" key="14">
    <source>
        <dbReference type="SMART" id="SM00822"/>
    </source>
</evidence>
<feature type="domain" description="Ketoreductase" evidence="14">
    <location>
        <begin position="34"/>
        <end position="220"/>
    </location>
</feature>
<keyword evidence="6" id="KW-0521">NADP</keyword>
<evidence type="ECO:0000256" key="11">
    <source>
        <dbReference type="ARBA" id="ARBA00044737"/>
    </source>
</evidence>
<evidence type="ECO:0000256" key="1">
    <source>
        <dbReference type="ARBA" id="ARBA00004240"/>
    </source>
</evidence>
<reference evidence="15 16" key="1">
    <citation type="journal article" date="2017" name="Nat. Ecol. Evol.">
        <title>Scallop genome provides insights into evolution of bilaterian karyotype and development.</title>
        <authorList>
            <person name="Wang S."/>
            <person name="Zhang J."/>
            <person name="Jiao W."/>
            <person name="Li J."/>
            <person name="Xun X."/>
            <person name="Sun Y."/>
            <person name="Guo X."/>
            <person name="Huan P."/>
            <person name="Dong B."/>
            <person name="Zhang L."/>
            <person name="Hu X."/>
            <person name="Sun X."/>
            <person name="Wang J."/>
            <person name="Zhao C."/>
            <person name="Wang Y."/>
            <person name="Wang D."/>
            <person name="Huang X."/>
            <person name="Wang R."/>
            <person name="Lv J."/>
            <person name="Li Y."/>
            <person name="Zhang Z."/>
            <person name="Liu B."/>
            <person name="Lu W."/>
            <person name="Hui Y."/>
            <person name="Liang J."/>
            <person name="Zhou Z."/>
            <person name="Hou R."/>
            <person name="Li X."/>
            <person name="Liu Y."/>
            <person name="Li H."/>
            <person name="Ning X."/>
            <person name="Lin Y."/>
            <person name="Zhao L."/>
            <person name="Xing Q."/>
            <person name="Dou J."/>
            <person name="Li Y."/>
            <person name="Mao J."/>
            <person name="Guo H."/>
            <person name="Dou H."/>
            <person name="Li T."/>
            <person name="Mu C."/>
            <person name="Jiang W."/>
            <person name="Fu Q."/>
            <person name="Fu X."/>
            <person name="Miao Y."/>
            <person name="Liu J."/>
            <person name="Yu Q."/>
            <person name="Li R."/>
            <person name="Liao H."/>
            <person name="Li X."/>
            <person name="Kong Y."/>
            <person name="Jiang Z."/>
            <person name="Chourrout D."/>
            <person name="Li R."/>
            <person name="Bao Z."/>
        </authorList>
    </citation>
    <scope>NUCLEOTIDE SEQUENCE [LARGE SCALE GENOMIC DNA]</scope>
    <source>
        <strain evidence="15 16">PY_sf001</strain>
    </source>
</reference>
<evidence type="ECO:0000256" key="9">
    <source>
        <dbReference type="ARBA" id="ARBA00023098"/>
    </source>
</evidence>
<name>A0A210PE56_MIZYE</name>
<dbReference type="EMBL" id="NEDP02076750">
    <property type="protein sequence ID" value="OWF34764.1"/>
    <property type="molecule type" value="Genomic_DNA"/>
</dbReference>
<dbReference type="GO" id="GO:0030148">
    <property type="term" value="P:sphingolipid biosynthetic process"/>
    <property type="evidence" value="ECO:0007669"/>
    <property type="project" value="InterPro"/>
</dbReference>
<dbReference type="EC" id="1.1.1.102" evidence="10"/>
<keyword evidence="13" id="KW-0812">Transmembrane</keyword>
<evidence type="ECO:0000256" key="5">
    <source>
        <dbReference type="ARBA" id="ARBA00022824"/>
    </source>
</evidence>
<dbReference type="GO" id="GO:0006666">
    <property type="term" value="P:3-keto-sphinganine metabolic process"/>
    <property type="evidence" value="ECO:0007669"/>
    <property type="project" value="InterPro"/>
</dbReference>
<dbReference type="Pfam" id="PF00106">
    <property type="entry name" value="adh_short"/>
    <property type="match status" value="1"/>
</dbReference>
<dbReference type="FunFam" id="3.40.50.720:FF:000165">
    <property type="entry name" value="3-ketodihydrosphingosine reductase"/>
    <property type="match status" value="1"/>
</dbReference>
<dbReference type="InterPro" id="IPR002347">
    <property type="entry name" value="SDR_fam"/>
</dbReference>
<proteinExistence type="inferred from homology"/>
<evidence type="ECO:0000313" key="15">
    <source>
        <dbReference type="EMBL" id="OWF34764.1"/>
    </source>
</evidence>
<keyword evidence="7" id="KW-0746">Sphingolipid metabolism</keyword>
<dbReference type="AlphaFoldDB" id="A0A210PE56"/>